<evidence type="ECO:0000256" key="9">
    <source>
        <dbReference type="ARBA" id="ARBA00023237"/>
    </source>
</evidence>
<accession>A0A3E0I733</accession>
<keyword evidence="7 10" id="KW-0472">Membrane</keyword>
<dbReference type="Pfam" id="PF00593">
    <property type="entry name" value="TonB_dep_Rec_b-barrel"/>
    <property type="match status" value="1"/>
</dbReference>
<evidence type="ECO:0000259" key="13">
    <source>
        <dbReference type="Pfam" id="PF00593"/>
    </source>
</evidence>
<dbReference type="GO" id="GO:0044718">
    <property type="term" value="P:siderophore transmembrane transport"/>
    <property type="evidence" value="ECO:0007669"/>
    <property type="project" value="TreeGrafter"/>
</dbReference>
<dbReference type="SUPFAM" id="SSF49464">
    <property type="entry name" value="Carboxypeptidase regulatory domain-like"/>
    <property type="match status" value="1"/>
</dbReference>
<keyword evidence="2 10" id="KW-0813">Transport</keyword>
<evidence type="ECO:0000256" key="4">
    <source>
        <dbReference type="ARBA" id="ARBA00022692"/>
    </source>
</evidence>
<evidence type="ECO:0000313" key="15">
    <source>
        <dbReference type="EMBL" id="REH54568.1"/>
    </source>
</evidence>
<feature type="chain" id="PRO_5017659945" evidence="12">
    <location>
        <begin position="21"/>
        <end position="785"/>
    </location>
</feature>
<evidence type="ECO:0000256" key="12">
    <source>
        <dbReference type="SAM" id="SignalP"/>
    </source>
</evidence>
<protein>
    <submittedName>
        <fullName evidence="15">Iron complex outermembrane receptor protein</fullName>
    </submittedName>
</protein>
<dbReference type="Proteomes" id="UP000256884">
    <property type="component" value="Unassembled WGS sequence"/>
</dbReference>
<dbReference type="AlphaFoldDB" id="A0A3E0I733"/>
<sequence>MTKQSLGALFCVLFHAILFSQNTNSVTIKVIDGTTQKELPNAHVSIGSKHAYTNTQGSSIFYKLLNKEYLLTVTHVGYVTYQENISTTSTIVIPLIQDNSVLNEVVIAQNPKKILTKFSSNTQRIDVDFLEKNRDNSLMQTLKDIPGVSTITIGSGQSKPTIRGLGFNRVVVVENGIKHEAQQWGADHGLEIDQYNIDNIEVTKGAASLLYGSDAISGVISLKNNLLPDVNSFSGEVNLTNRSNNDFYGVSLGVKQRYNHWYYKARITHEDYGDYKVPTKKITYDNYIFDLHKNYLRNTAGYNHNVGVSIGYVSDNSSSITSFSNVNSKNGFFANAHGLEVRTSKIDYDADNRDIDLPHHKVNHFKITNNTSFLFPNYTLDVELGLQKNHREEHSEPVPHGYMPKPPSTMERLFKKNTYSLNVKNKFHSFENHKLTTGINLEYQDNSIDGWGFLIPEYTRFTVGAFVYDQIKLNDNLYLDGGVRYDYGVIKTQPYYEWFLSPVTDKNGNTTQQQLQRSERKNLTFGSFSASAGLSYGRKNTSYKINVGKSFRIPLANELASDGVNYHMYRYEEGSLDLEPESSYQIDGEFKANFNRGSIQITPFVNYFDNYIYLSPTSEYYETLQKYQYSQSRVFRYGGEVMAQYKPIDKLSITGSLEYVKARQLSGEKKNFTLPFSPPLTGVVSLEYTLNPWLTFGDTKLFSSVRLVSNQNNIVPPEKTTEGYSLLNIGLHTSLDLFSKKRPLKIQGRLNNILNNKVFDHTSFYRLIEVPEPGRNFSITIIQTF</sequence>
<evidence type="ECO:0000256" key="11">
    <source>
        <dbReference type="RuleBase" id="RU003357"/>
    </source>
</evidence>
<evidence type="ECO:0000259" key="14">
    <source>
        <dbReference type="Pfam" id="PF07715"/>
    </source>
</evidence>
<dbReference type="PROSITE" id="PS52016">
    <property type="entry name" value="TONB_DEPENDENT_REC_3"/>
    <property type="match status" value="1"/>
</dbReference>
<dbReference type="GO" id="GO:0015344">
    <property type="term" value="F:siderophore uptake transmembrane transporter activity"/>
    <property type="evidence" value="ECO:0007669"/>
    <property type="project" value="TreeGrafter"/>
</dbReference>
<dbReference type="InterPro" id="IPR012910">
    <property type="entry name" value="Plug_dom"/>
</dbReference>
<dbReference type="RefSeq" id="WP_115900220.1">
    <property type="nucleotide sequence ID" value="NZ_QUNS01000002.1"/>
</dbReference>
<dbReference type="InterPro" id="IPR039426">
    <property type="entry name" value="TonB-dep_rcpt-like"/>
</dbReference>
<dbReference type="PANTHER" id="PTHR30069">
    <property type="entry name" value="TONB-DEPENDENT OUTER MEMBRANE RECEPTOR"/>
    <property type="match status" value="1"/>
</dbReference>
<feature type="domain" description="TonB-dependent receptor plug" evidence="14">
    <location>
        <begin position="119"/>
        <end position="219"/>
    </location>
</feature>
<dbReference type="InterPro" id="IPR037066">
    <property type="entry name" value="Plug_dom_sf"/>
</dbReference>
<organism evidence="15 16">
    <name type="scientific">Tenacibaculum gallaicum</name>
    <dbReference type="NCBI Taxonomy" id="561505"/>
    <lineage>
        <taxon>Bacteria</taxon>
        <taxon>Pseudomonadati</taxon>
        <taxon>Bacteroidota</taxon>
        <taxon>Flavobacteriia</taxon>
        <taxon>Flavobacteriales</taxon>
        <taxon>Flavobacteriaceae</taxon>
        <taxon>Tenacibaculum</taxon>
    </lineage>
</organism>
<dbReference type="InterPro" id="IPR008969">
    <property type="entry name" value="CarboxyPept-like_regulatory"/>
</dbReference>
<evidence type="ECO:0000256" key="3">
    <source>
        <dbReference type="ARBA" id="ARBA00022452"/>
    </source>
</evidence>
<dbReference type="PANTHER" id="PTHR30069:SF29">
    <property type="entry name" value="HEMOGLOBIN AND HEMOGLOBIN-HAPTOGLOBIN-BINDING PROTEIN 1-RELATED"/>
    <property type="match status" value="1"/>
</dbReference>
<evidence type="ECO:0000256" key="5">
    <source>
        <dbReference type="ARBA" id="ARBA00022729"/>
    </source>
</evidence>
<dbReference type="Pfam" id="PF07715">
    <property type="entry name" value="Plug"/>
    <property type="match status" value="1"/>
</dbReference>
<keyword evidence="5 12" id="KW-0732">Signal</keyword>
<dbReference type="InterPro" id="IPR036942">
    <property type="entry name" value="Beta-barrel_TonB_sf"/>
</dbReference>
<evidence type="ECO:0000256" key="2">
    <source>
        <dbReference type="ARBA" id="ARBA00022448"/>
    </source>
</evidence>
<dbReference type="SUPFAM" id="SSF56935">
    <property type="entry name" value="Porins"/>
    <property type="match status" value="1"/>
</dbReference>
<reference evidence="15 16" key="1">
    <citation type="submission" date="2018-08" db="EMBL/GenBank/DDBJ databases">
        <title>Genomic Encyclopedia of Type Strains, Phase IV (KMG-IV): sequencing the most valuable type-strain genomes for metagenomic binning, comparative biology and taxonomic classification.</title>
        <authorList>
            <person name="Goeker M."/>
        </authorList>
    </citation>
    <scope>NUCLEOTIDE SEQUENCE [LARGE SCALE GENOMIC DNA]</scope>
    <source>
        <strain evidence="15 16">DSM 18841</strain>
    </source>
</reference>
<keyword evidence="16" id="KW-1185">Reference proteome</keyword>
<evidence type="ECO:0000256" key="6">
    <source>
        <dbReference type="ARBA" id="ARBA00023077"/>
    </source>
</evidence>
<comment type="caution">
    <text evidence="15">The sequence shown here is derived from an EMBL/GenBank/DDBJ whole genome shotgun (WGS) entry which is preliminary data.</text>
</comment>
<keyword evidence="8 15" id="KW-0675">Receptor</keyword>
<gene>
    <name evidence="15" type="ORF">C7448_10290</name>
</gene>
<evidence type="ECO:0000256" key="1">
    <source>
        <dbReference type="ARBA" id="ARBA00004571"/>
    </source>
</evidence>
<evidence type="ECO:0000313" key="16">
    <source>
        <dbReference type="Proteomes" id="UP000256884"/>
    </source>
</evidence>
<comment type="similarity">
    <text evidence="10 11">Belongs to the TonB-dependent receptor family.</text>
</comment>
<keyword evidence="6 11" id="KW-0798">TonB box</keyword>
<proteinExistence type="inferred from homology"/>
<keyword evidence="4 10" id="KW-0812">Transmembrane</keyword>
<keyword evidence="9 10" id="KW-0998">Cell outer membrane</keyword>
<keyword evidence="3 10" id="KW-1134">Transmembrane beta strand</keyword>
<dbReference type="InterPro" id="IPR000531">
    <property type="entry name" value="Beta-barrel_TonB"/>
</dbReference>
<feature type="domain" description="TonB-dependent receptor-like beta-barrel" evidence="13">
    <location>
        <begin position="285"/>
        <end position="753"/>
    </location>
</feature>
<dbReference type="EMBL" id="QUNS01000002">
    <property type="protein sequence ID" value="REH54568.1"/>
    <property type="molecule type" value="Genomic_DNA"/>
</dbReference>
<evidence type="ECO:0000256" key="8">
    <source>
        <dbReference type="ARBA" id="ARBA00023170"/>
    </source>
</evidence>
<dbReference type="OrthoDB" id="9795928at2"/>
<dbReference type="GO" id="GO:0009279">
    <property type="term" value="C:cell outer membrane"/>
    <property type="evidence" value="ECO:0007669"/>
    <property type="project" value="UniProtKB-SubCell"/>
</dbReference>
<dbReference type="Gene3D" id="2.170.130.10">
    <property type="entry name" value="TonB-dependent receptor, plug domain"/>
    <property type="match status" value="1"/>
</dbReference>
<feature type="signal peptide" evidence="12">
    <location>
        <begin position="1"/>
        <end position="20"/>
    </location>
</feature>
<evidence type="ECO:0000256" key="7">
    <source>
        <dbReference type="ARBA" id="ARBA00023136"/>
    </source>
</evidence>
<name>A0A3E0I733_9FLAO</name>
<evidence type="ECO:0000256" key="10">
    <source>
        <dbReference type="PROSITE-ProRule" id="PRU01360"/>
    </source>
</evidence>
<dbReference type="Gene3D" id="2.40.170.20">
    <property type="entry name" value="TonB-dependent receptor, beta-barrel domain"/>
    <property type="match status" value="1"/>
</dbReference>
<comment type="subcellular location">
    <subcellularLocation>
        <location evidence="1 10">Cell outer membrane</location>
        <topology evidence="1 10">Multi-pass membrane protein</topology>
    </subcellularLocation>
</comment>